<keyword evidence="2" id="KW-0012">Acyltransferase</keyword>
<dbReference type="SUPFAM" id="SSF55729">
    <property type="entry name" value="Acyl-CoA N-acyltransferases (Nat)"/>
    <property type="match status" value="1"/>
</dbReference>
<feature type="domain" description="N-acetyltransferase" evidence="1">
    <location>
        <begin position="10"/>
        <end position="208"/>
    </location>
</feature>
<name>A0A3R7S056_9TRYP</name>
<dbReference type="EC" id="2.3.1.-" evidence="2"/>
<dbReference type="AlphaFoldDB" id="A0A3R7S056"/>
<dbReference type="EMBL" id="MKKU01000237">
    <property type="protein sequence ID" value="RNF18272.1"/>
    <property type="molecule type" value="Genomic_DNA"/>
</dbReference>
<dbReference type="GO" id="GO:0016747">
    <property type="term" value="F:acyltransferase activity, transferring groups other than amino-acyl groups"/>
    <property type="evidence" value="ECO:0007669"/>
    <property type="project" value="InterPro"/>
</dbReference>
<sequence length="208" mass="23387">MTADFVFHEVRRERDTEEHSAVVGALERWCYLPYPACSRRHLEQVDLFVVASRASTPDGTAAATAGVLEDTSSAMVGAVGVVWVPLAPGLEVEGYIQVVLVQATYRRRHIAGELLRRVLQLVAGGEPSRRIFRWRLHTMVSSPQTTAYLRRVLPENDDPAVQQELLEEMERLVAAVPRVYEKLGFTTRKNIYAYYGKSADAVEMVRRG</sequence>
<dbReference type="InterPro" id="IPR016181">
    <property type="entry name" value="Acyl_CoA_acyltransferase"/>
</dbReference>
<evidence type="ECO:0000313" key="2">
    <source>
        <dbReference type="EMBL" id="RNF18272.1"/>
    </source>
</evidence>
<keyword evidence="2" id="KW-0808">Transferase</keyword>
<evidence type="ECO:0000313" key="3">
    <source>
        <dbReference type="Proteomes" id="UP000284403"/>
    </source>
</evidence>
<comment type="caution">
    <text evidence="2">The sequence shown here is derived from an EMBL/GenBank/DDBJ whole genome shotgun (WGS) entry which is preliminary data.</text>
</comment>
<organism evidence="2 3">
    <name type="scientific">Trypanosoma conorhini</name>
    <dbReference type="NCBI Taxonomy" id="83891"/>
    <lineage>
        <taxon>Eukaryota</taxon>
        <taxon>Discoba</taxon>
        <taxon>Euglenozoa</taxon>
        <taxon>Kinetoplastea</taxon>
        <taxon>Metakinetoplastina</taxon>
        <taxon>Trypanosomatida</taxon>
        <taxon>Trypanosomatidae</taxon>
        <taxon>Trypanosoma</taxon>
    </lineage>
</organism>
<proteinExistence type="predicted"/>
<dbReference type="PROSITE" id="PS51186">
    <property type="entry name" value="GNAT"/>
    <property type="match status" value="1"/>
</dbReference>
<protein>
    <submittedName>
        <fullName evidence="2">Transferase</fullName>
        <ecNumber evidence="2">2.3.1.-</ecNumber>
    </submittedName>
</protein>
<dbReference type="InterPro" id="IPR000182">
    <property type="entry name" value="GNAT_dom"/>
</dbReference>
<gene>
    <name evidence="2" type="ORF">Tco025E_04584</name>
</gene>
<dbReference type="Proteomes" id="UP000284403">
    <property type="component" value="Unassembled WGS sequence"/>
</dbReference>
<reference evidence="2 3" key="1">
    <citation type="journal article" date="2018" name="BMC Genomics">
        <title>Genomic comparison of Trypanosoma conorhini and Trypanosoma rangeli to Trypanosoma cruzi strains of high and low virulence.</title>
        <authorList>
            <person name="Bradwell K.R."/>
            <person name="Koparde V.N."/>
            <person name="Matveyev A.V."/>
            <person name="Serrano M.G."/>
            <person name="Alves J.M."/>
            <person name="Parikh H."/>
            <person name="Huang B."/>
            <person name="Lee V."/>
            <person name="Espinosa-Alvarez O."/>
            <person name="Ortiz P.A."/>
            <person name="Costa-Martins A.G."/>
            <person name="Teixeira M.M."/>
            <person name="Buck G.A."/>
        </authorList>
    </citation>
    <scope>NUCLEOTIDE SEQUENCE [LARGE SCALE GENOMIC DNA]</scope>
    <source>
        <strain evidence="2 3">025E</strain>
    </source>
</reference>
<dbReference type="RefSeq" id="XP_029228433.1">
    <property type="nucleotide sequence ID" value="XM_029371494.1"/>
</dbReference>
<dbReference type="GeneID" id="40318195"/>
<dbReference type="Gene3D" id="3.40.630.30">
    <property type="match status" value="1"/>
</dbReference>
<dbReference type="OrthoDB" id="262193at2759"/>
<evidence type="ECO:0000259" key="1">
    <source>
        <dbReference type="PROSITE" id="PS51186"/>
    </source>
</evidence>
<accession>A0A3R7S056</accession>
<keyword evidence="3" id="KW-1185">Reference proteome</keyword>